<reference evidence="1 2" key="1">
    <citation type="journal article" date="2007" name="Science">
        <title>The Chlamydomonas genome reveals the evolution of key animal and plant functions.</title>
        <authorList>
            <person name="Merchant S.S."/>
            <person name="Prochnik S.E."/>
            <person name="Vallon O."/>
            <person name="Harris E.H."/>
            <person name="Karpowicz S.J."/>
            <person name="Witman G.B."/>
            <person name="Terry A."/>
            <person name="Salamov A."/>
            <person name="Fritz-Laylin L.K."/>
            <person name="Marechal-Drouard L."/>
            <person name="Marshall W.F."/>
            <person name="Qu L.H."/>
            <person name="Nelson D.R."/>
            <person name="Sanderfoot A.A."/>
            <person name="Spalding M.H."/>
            <person name="Kapitonov V.V."/>
            <person name="Ren Q."/>
            <person name="Ferris P."/>
            <person name="Lindquist E."/>
            <person name="Shapiro H."/>
            <person name="Lucas S.M."/>
            <person name="Grimwood J."/>
            <person name="Schmutz J."/>
            <person name="Cardol P."/>
            <person name="Cerutti H."/>
            <person name="Chanfreau G."/>
            <person name="Chen C.L."/>
            <person name="Cognat V."/>
            <person name="Croft M.T."/>
            <person name="Dent R."/>
            <person name="Dutcher S."/>
            <person name="Fernandez E."/>
            <person name="Fukuzawa H."/>
            <person name="Gonzalez-Ballester D."/>
            <person name="Gonzalez-Halphen D."/>
            <person name="Hallmann A."/>
            <person name="Hanikenne M."/>
            <person name="Hippler M."/>
            <person name="Inwood W."/>
            <person name="Jabbari K."/>
            <person name="Kalanon M."/>
            <person name="Kuras R."/>
            <person name="Lefebvre P.A."/>
            <person name="Lemaire S.D."/>
            <person name="Lobanov A.V."/>
            <person name="Lohr M."/>
            <person name="Manuell A."/>
            <person name="Meier I."/>
            <person name="Mets L."/>
            <person name="Mittag M."/>
            <person name="Mittelmeier T."/>
            <person name="Moroney J.V."/>
            <person name="Moseley J."/>
            <person name="Napoli C."/>
            <person name="Nedelcu A.M."/>
            <person name="Niyogi K."/>
            <person name="Novoselov S.V."/>
            <person name="Paulsen I.T."/>
            <person name="Pazour G."/>
            <person name="Purton S."/>
            <person name="Ral J.P."/>
            <person name="Riano-Pachon D.M."/>
            <person name="Riekhof W."/>
            <person name="Rymarquis L."/>
            <person name="Schroda M."/>
            <person name="Stern D."/>
            <person name="Umen J."/>
            <person name="Willows R."/>
            <person name="Wilson N."/>
            <person name="Zimmer S.L."/>
            <person name="Allmer J."/>
            <person name="Balk J."/>
            <person name="Bisova K."/>
            <person name="Chen C.J."/>
            <person name="Elias M."/>
            <person name="Gendler K."/>
            <person name="Hauser C."/>
            <person name="Lamb M.R."/>
            <person name="Ledford H."/>
            <person name="Long J.C."/>
            <person name="Minagawa J."/>
            <person name="Page M.D."/>
            <person name="Pan J."/>
            <person name="Pootakham W."/>
            <person name="Roje S."/>
            <person name="Rose A."/>
            <person name="Stahlberg E."/>
            <person name="Terauchi A.M."/>
            <person name="Yang P."/>
            <person name="Ball S."/>
            <person name="Bowler C."/>
            <person name="Dieckmann C.L."/>
            <person name="Gladyshev V.N."/>
            <person name="Green P."/>
            <person name="Jorgensen R."/>
            <person name="Mayfield S."/>
            <person name="Mueller-Roeber B."/>
            <person name="Rajamani S."/>
            <person name="Sayre R.T."/>
            <person name="Brokstein P."/>
            <person name="Dubchak I."/>
            <person name="Goodstein D."/>
            <person name="Hornick L."/>
            <person name="Huang Y.W."/>
            <person name="Jhaveri J."/>
            <person name="Luo Y."/>
            <person name="Martinez D."/>
            <person name="Ngau W.C."/>
            <person name="Otillar B."/>
            <person name="Poliakov A."/>
            <person name="Porter A."/>
            <person name="Szajkowski L."/>
            <person name="Werner G."/>
            <person name="Zhou K."/>
            <person name="Grigoriev I.V."/>
            <person name="Rokhsar D.S."/>
            <person name="Grossman A.R."/>
        </authorList>
    </citation>
    <scope>NUCLEOTIDE SEQUENCE [LARGE SCALE GENOMIC DNA]</scope>
    <source>
        <strain evidence="2">CC-503</strain>
    </source>
</reference>
<dbReference type="Proteomes" id="UP000006906">
    <property type="component" value="Chromosome 16"/>
</dbReference>
<sequence>MAAEQPRKDAGMGRSFLARIAASAEEDPKTAEAFLAHRHQPPQEGDAKPQWVDPVKPLTAEEERLWKEYSLNFARRLNKM</sequence>
<dbReference type="GeneID" id="66056809"/>
<protein>
    <submittedName>
        <fullName evidence="1">Uncharacterized protein</fullName>
    </submittedName>
</protein>
<dbReference type="Gramene" id="PNW72555">
    <property type="protein sequence ID" value="PNW72555"/>
    <property type="gene ID" value="CHLRE_16g691103v5"/>
</dbReference>
<name>A0A2K3CWA1_CHLRE</name>
<dbReference type="KEGG" id="cre:CHLRE_16g691103v5"/>
<dbReference type="AlphaFoldDB" id="A0A2K3CWA1"/>
<gene>
    <name evidence="1" type="ORF">CHLRE_16g691103v5</name>
</gene>
<keyword evidence="2" id="KW-1185">Reference proteome</keyword>
<dbReference type="EMBL" id="CM008977">
    <property type="protein sequence ID" value="PNW72555.1"/>
    <property type="molecule type" value="Genomic_DNA"/>
</dbReference>
<dbReference type="RefSeq" id="XP_042916330.1">
    <property type="nucleotide sequence ID" value="XM_043071702.1"/>
</dbReference>
<evidence type="ECO:0000313" key="2">
    <source>
        <dbReference type="Proteomes" id="UP000006906"/>
    </source>
</evidence>
<evidence type="ECO:0000313" key="1">
    <source>
        <dbReference type="EMBL" id="PNW72555.1"/>
    </source>
</evidence>
<accession>A0A2K3CWA1</accession>
<organism evidence="1 2">
    <name type="scientific">Chlamydomonas reinhardtii</name>
    <name type="common">Chlamydomonas smithii</name>
    <dbReference type="NCBI Taxonomy" id="3055"/>
    <lineage>
        <taxon>Eukaryota</taxon>
        <taxon>Viridiplantae</taxon>
        <taxon>Chlorophyta</taxon>
        <taxon>core chlorophytes</taxon>
        <taxon>Chlorophyceae</taxon>
        <taxon>CS clade</taxon>
        <taxon>Chlamydomonadales</taxon>
        <taxon>Chlamydomonadaceae</taxon>
        <taxon>Chlamydomonas</taxon>
    </lineage>
</organism>
<dbReference type="InParanoid" id="A0A2K3CWA1"/>
<proteinExistence type="predicted"/>
<dbReference type="OrthoDB" id="524350at2759"/>